<dbReference type="Pfam" id="PF19776">
    <property type="entry name" value="DUF6262"/>
    <property type="match status" value="1"/>
</dbReference>
<proteinExistence type="predicted"/>
<evidence type="ECO:0000256" key="1">
    <source>
        <dbReference type="SAM" id="MobiDB-lite"/>
    </source>
</evidence>
<dbReference type="EMBL" id="FNLF01000002">
    <property type="protein sequence ID" value="SDQ50513.1"/>
    <property type="molecule type" value="Genomic_DNA"/>
</dbReference>
<sequence length="142" mass="15078">MTANDASLAALAESAEIRSEASRRRIDKALKAMRRNGEAINVQAVARRAGLARTTVYRHKDLLGQIHRQRRTATAVPSDHAASGQGTAASDAGVDPSRGVAAALHLRIRQKDATIAELTGQVKALEATIARLHGVIDDLSPD</sequence>
<dbReference type="STRING" id="47312.SAMN04489765_0669"/>
<accession>A0A1H1BF76</accession>
<name>A0A1H1BF76_9ACTN</name>
<protein>
    <recommendedName>
        <fullName evidence="4">Transposase</fullName>
    </recommendedName>
</protein>
<dbReference type="AlphaFoldDB" id="A0A1H1BF76"/>
<dbReference type="InterPro" id="IPR046229">
    <property type="entry name" value="TnpC-like"/>
</dbReference>
<dbReference type="OrthoDB" id="4292806at2"/>
<organism evidence="2 3">
    <name type="scientific">Tsukamurella pulmonis</name>
    <dbReference type="NCBI Taxonomy" id="47312"/>
    <lineage>
        <taxon>Bacteria</taxon>
        <taxon>Bacillati</taxon>
        <taxon>Actinomycetota</taxon>
        <taxon>Actinomycetes</taxon>
        <taxon>Mycobacteriales</taxon>
        <taxon>Tsukamurellaceae</taxon>
        <taxon>Tsukamurella</taxon>
    </lineage>
</organism>
<dbReference type="RefSeq" id="WP_068567308.1">
    <property type="nucleotide sequence ID" value="NZ_FNLF01000002.1"/>
</dbReference>
<gene>
    <name evidence="2" type="ORF">SAMN04489765_0669</name>
</gene>
<dbReference type="Proteomes" id="UP000183053">
    <property type="component" value="Unassembled WGS sequence"/>
</dbReference>
<reference evidence="3" key="1">
    <citation type="submission" date="2016-10" db="EMBL/GenBank/DDBJ databases">
        <authorList>
            <person name="Varghese N."/>
            <person name="Submissions S."/>
        </authorList>
    </citation>
    <scope>NUCLEOTIDE SEQUENCE [LARGE SCALE GENOMIC DNA]</scope>
    <source>
        <strain evidence="3">DSM 44142</strain>
    </source>
</reference>
<evidence type="ECO:0008006" key="4">
    <source>
        <dbReference type="Google" id="ProtNLM"/>
    </source>
</evidence>
<dbReference type="Gene3D" id="1.10.10.60">
    <property type="entry name" value="Homeodomain-like"/>
    <property type="match status" value="1"/>
</dbReference>
<evidence type="ECO:0000313" key="2">
    <source>
        <dbReference type="EMBL" id="SDQ50513.1"/>
    </source>
</evidence>
<evidence type="ECO:0000313" key="3">
    <source>
        <dbReference type="Proteomes" id="UP000183053"/>
    </source>
</evidence>
<keyword evidence="3" id="KW-1185">Reference proteome</keyword>
<feature type="region of interest" description="Disordered" evidence="1">
    <location>
        <begin position="70"/>
        <end position="95"/>
    </location>
</feature>